<feature type="repeat" description="PPR" evidence="4">
    <location>
        <begin position="279"/>
        <end position="313"/>
    </location>
</feature>
<dbReference type="PANTHER" id="PTHR47938">
    <property type="entry name" value="RESPIRATORY COMPLEX I CHAPERONE (CIA84), PUTATIVE (AFU_ORTHOLOGUE AFUA_2G06020)-RELATED"/>
    <property type="match status" value="1"/>
</dbReference>
<sequence>MGEPPRPPPALTSPAATSWPELLAPFDLSRLRATLSSHPLTPRRLARLLALPLSPATSLLLLDWYASSHPALSLSSLPLRPILAAADPDRALALLDSLPPDRLPPLRESLLMQLLRSLPPGRALHLLDQMPRRFGVTPSFRSYNVVLSTLARADCHADALGLYRRMLKDGVPPTTFTFGVAARALCRLGRADEALALLRGMARHGCVPDAVLYQTVIHSLCDQGGVAEAATLLDDMFLMGCPTDVNTFDDVVRGLCGLGRVRDAARLVDRMMMKGCAPSMLTYGFLLQGLCRARQLDEALAMLGRVPEVNAVLFNTVIGGCLAEGKLAKATELCLVRWRRRAVLQMS</sequence>
<dbReference type="InterPro" id="IPR011990">
    <property type="entry name" value="TPR-like_helical_dom_sf"/>
</dbReference>
<feature type="repeat" description="PPR" evidence="4">
    <location>
        <begin position="209"/>
        <end position="243"/>
    </location>
</feature>
<evidence type="ECO:0000313" key="6">
    <source>
        <dbReference type="Proteomes" id="UP000095767"/>
    </source>
</evidence>
<dbReference type="AlphaFoldDB" id="A0A1E5UJU6"/>
<comment type="similarity">
    <text evidence="1">Belongs to the PPR family. P subfamily.</text>
</comment>
<evidence type="ECO:0000256" key="1">
    <source>
        <dbReference type="ARBA" id="ARBA00007626"/>
    </source>
</evidence>
<dbReference type="EMBL" id="LWDX02074351">
    <property type="protein sequence ID" value="OEL13162.1"/>
    <property type="molecule type" value="Genomic_DNA"/>
</dbReference>
<dbReference type="Pfam" id="PF01535">
    <property type="entry name" value="PPR"/>
    <property type="match status" value="1"/>
</dbReference>
<reference evidence="5 6" key="1">
    <citation type="submission" date="2016-09" db="EMBL/GenBank/DDBJ databases">
        <title>The draft genome of Dichanthelium oligosanthes: A C3 panicoid grass species.</title>
        <authorList>
            <person name="Studer A.J."/>
            <person name="Schnable J.C."/>
            <person name="Brutnell T.P."/>
        </authorList>
    </citation>
    <scope>NUCLEOTIDE SEQUENCE [LARGE SCALE GENOMIC DNA]</scope>
    <source>
        <strain evidence="6">cv. Kellogg 1175</strain>
        <tissue evidence="5">Leaf</tissue>
    </source>
</reference>
<organism evidence="5 6">
    <name type="scientific">Dichanthelium oligosanthes</name>
    <dbReference type="NCBI Taxonomy" id="888268"/>
    <lineage>
        <taxon>Eukaryota</taxon>
        <taxon>Viridiplantae</taxon>
        <taxon>Streptophyta</taxon>
        <taxon>Embryophyta</taxon>
        <taxon>Tracheophyta</taxon>
        <taxon>Spermatophyta</taxon>
        <taxon>Magnoliopsida</taxon>
        <taxon>Liliopsida</taxon>
        <taxon>Poales</taxon>
        <taxon>Poaceae</taxon>
        <taxon>PACMAD clade</taxon>
        <taxon>Panicoideae</taxon>
        <taxon>Panicodae</taxon>
        <taxon>Paniceae</taxon>
        <taxon>Dichantheliinae</taxon>
        <taxon>Dichanthelium</taxon>
    </lineage>
</organism>
<dbReference type="OrthoDB" id="185373at2759"/>
<evidence type="ECO:0000256" key="3">
    <source>
        <dbReference type="ARBA" id="ARBA00022946"/>
    </source>
</evidence>
<dbReference type="PROSITE" id="PS51375">
    <property type="entry name" value="PPR"/>
    <property type="match status" value="5"/>
</dbReference>
<feature type="repeat" description="PPR" evidence="4">
    <location>
        <begin position="174"/>
        <end position="208"/>
    </location>
</feature>
<dbReference type="InterPro" id="IPR002885">
    <property type="entry name" value="PPR_rpt"/>
</dbReference>
<evidence type="ECO:0000256" key="2">
    <source>
        <dbReference type="ARBA" id="ARBA00022737"/>
    </source>
</evidence>
<feature type="repeat" description="PPR" evidence="4">
    <location>
        <begin position="139"/>
        <end position="173"/>
    </location>
</feature>
<dbReference type="NCBIfam" id="TIGR00756">
    <property type="entry name" value="PPR"/>
    <property type="match status" value="3"/>
</dbReference>
<proteinExistence type="inferred from homology"/>
<feature type="repeat" description="PPR" evidence="4">
    <location>
        <begin position="244"/>
        <end position="278"/>
    </location>
</feature>
<evidence type="ECO:0000256" key="4">
    <source>
        <dbReference type="PROSITE-ProRule" id="PRU00708"/>
    </source>
</evidence>
<gene>
    <name evidence="5" type="ORF">BAE44_0025819</name>
</gene>
<dbReference type="Proteomes" id="UP000095767">
    <property type="component" value="Unassembled WGS sequence"/>
</dbReference>
<keyword evidence="2" id="KW-0677">Repeat</keyword>
<accession>A0A1E5UJU6</accession>
<name>A0A1E5UJU6_9POAL</name>
<keyword evidence="6" id="KW-1185">Reference proteome</keyword>
<keyword evidence="3" id="KW-0809">Transit peptide</keyword>
<dbReference type="GO" id="GO:0003729">
    <property type="term" value="F:mRNA binding"/>
    <property type="evidence" value="ECO:0007669"/>
    <property type="project" value="TreeGrafter"/>
</dbReference>
<dbReference type="STRING" id="888268.A0A1E5UJU6"/>
<comment type="caution">
    <text evidence="5">The sequence shown here is derived from an EMBL/GenBank/DDBJ whole genome shotgun (WGS) entry which is preliminary data.</text>
</comment>
<dbReference type="PANTHER" id="PTHR47938:SF35">
    <property type="entry name" value="PENTATRICOPEPTIDE REPEAT-CONTAINING PROTEIN 4, MITOCHONDRIAL-RELATED"/>
    <property type="match status" value="1"/>
</dbReference>
<dbReference type="Pfam" id="PF12854">
    <property type="entry name" value="PPR_1"/>
    <property type="match status" value="1"/>
</dbReference>
<dbReference type="Gene3D" id="1.25.40.10">
    <property type="entry name" value="Tetratricopeptide repeat domain"/>
    <property type="match status" value="2"/>
</dbReference>
<dbReference type="Pfam" id="PF13041">
    <property type="entry name" value="PPR_2"/>
    <property type="match status" value="2"/>
</dbReference>
<protein>
    <submittedName>
        <fullName evidence="5">Pentatricopeptide repeat-containing protein</fullName>
    </submittedName>
</protein>
<evidence type="ECO:0000313" key="5">
    <source>
        <dbReference type="EMBL" id="OEL13162.1"/>
    </source>
</evidence>